<comment type="caution">
    <text evidence="6">The sequence shown here is derived from an EMBL/GenBank/DDBJ whole genome shotgun (WGS) entry which is preliminary data.</text>
</comment>
<dbReference type="PANTHER" id="PTHR24251:SF37">
    <property type="entry name" value="CUB DOMAIN-CONTAINING PROTEIN"/>
    <property type="match status" value="1"/>
</dbReference>
<dbReference type="AlphaFoldDB" id="A0A9W9YL04"/>
<evidence type="ECO:0000256" key="4">
    <source>
        <dbReference type="SAM" id="SignalP"/>
    </source>
</evidence>
<feature type="domain" description="CUB" evidence="5">
    <location>
        <begin position="31"/>
        <end position="159"/>
    </location>
</feature>
<keyword evidence="2" id="KW-1015">Disulfide bond</keyword>
<dbReference type="SMART" id="SM00042">
    <property type="entry name" value="CUB"/>
    <property type="match status" value="2"/>
</dbReference>
<proteinExistence type="predicted"/>
<dbReference type="Gene3D" id="2.60.120.290">
    <property type="entry name" value="Spermadhesin, CUB domain"/>
    <property type="match status" value="2"/>
</dbReference>
<evidence type="ECO:0000313" key="6">
    <source>
        <dbReference type="EMBL" id="KAJ7356214.1"/>
    </source>
</evidence>
<dbReference type="EMBL" id="MU827323">
    <property type="protein sequence ID" value="KAJ7356214.1"/>
    <property type="molecule type" value="Genomic_DNA"/>
</dbReference>
<accession>A0A9W9YL04</accession>
<evidence type="ECO:0000259" key="5">
    <source>
        <dbReference type="PROSITE" id="PS01180"/>
    </source>
</evidence>
<name>A0A9W9YL04_9CNID</name>
<evidence type="ECO:0000313" key="7">
    <source>
        <dbReference type="Proteomes" id="UP001163046"/>
    </source>
</evidence>
<comment type="caution">
    <text evidence="3">Lacks conserved residue(s) required for the propagation of feature annotation.</text>
</comment>
<dbReference type="InterPro" id="IPR000859">
    <property type="entry name" value="CUB_dom"/>
</dbReference>
<dbReference type="SUPFAM" id="SSF49854">
    <property type="entry name" value="Spermadhesin, CUB domain"/>
    <property type="match status" value="2"/>
</dbReference>
<organism evidence="6 7">
    <name type="scientific">Desmophyllum pertusum</name>
    <dbReference type="NCBI Taxonomy" id="174260"/>
    <lineage>
        <taxon>Eukaryota</taxon>
        <taxon>Metazoa</taxon>
        <taxon>Cnidaria</taxon>
        <taxon>Anthozoa</taxon>
        <taxon>Hexacorallia</taxon>
        <taxon>Scleractinia</taxon>
        <taxon>Caryophylliina</taxon>
        <taxon>Caryophylliidae</taxon>
        <taxon>Desmophyllum</taxon>
    </lineage>
</organism>
<evidence type="ECO:0000256" key="3">
    <source>
        <dbReference type="PROSITE-ProRule" id="PRU00059"/>
    </source>
</evidence>
<dbReference type="Pfam" id="PF00431">
    <property type="entry name" value="CUB"/>
    <property type="match status" value="2"/>
</dbReference>
<dbReference type="PROSITE" id="PS01180">
    <property type="entry name" value="CUB"/>
    <property type="match status" value="2"/>
</dbReference>
<protein>
    <recommendedName>
        <fullName evidence="5">CUB domain-containing protein</fullName>
    </recommendedName>
</protein>
<dbReference type="Proteomes" id="UP001163046">
    <property type="component" value="Unassembled WGS sequence"/>
</dbReference>
<keyword evidence="4" id="KW-0732">Signal</keyword>
<feature type="signal peptide" evidence="4">
    <location>
        <begin position="1"/>
        <end position="27"/>
    </location>
</feature>
<dbReference type="CDD" id="cd00041">
    <property type="entry name" value="CUB"/>
    <property type="match status" value="2"/>
</dbReference>
<feature type="chain" id="PRO_5040730246" description="CUB domain-containing protein" evidence="4">
    <location>
        <begin position="28"/>
        <end position="303"/>
    </location>
</feature>
<reference evidence="6" key="1">
    <citation type="submission" date="2023-01" db="EMBL/GenBank/DDBJ databases">
        <title>Genome assembly of the deep-sea coral Lophelia pertusa.</title>
        <authorList>
            <person name="Herrera S."/>
            <person name="Cordes E."/>
        </authorList>
    </citation>
    <scope>NUCLEOTIDE SEQUENCE</scope>
    <source>
        <strain evidence="6">USNM1676648</strain>
        <tissue evidence="6">Polyp</tissue>
    </source>
</reference>
<sequence length="303" mass="33873">MGLFELNQVFPVATVLVLALFLGRGACDSICPDGITNITGSSGSLVYPSSGDYGVNETKCWKIEVPEGYYTVGYIYRRYEIEPCDDCKCDYLQTSSSYNALHLTTKKCGRYSAEYLEYLRLARGPKAGSSGRNKRTLYFRFVSDDNVHHKGFNLTFVAGSVSGGLETYLNASDDETITFGTPKVGIENYPRSYAQQWFLIVPEGRQIEINFDTFELEQSENCKNDYVEIREASISLYDPRGMSGSFEPILSKRLCGSTKPRAIQSAGNMVWVQSEVTATLLLCTRDSRLLLKQVREDCPSATH</sequence>
<dbReference type="InterPro" id="IPR035914">
    <property type="entry name" value="Sperma_CUB_dom_sf"/>
</dbReference>
<keyword evidence="7" id="KW-1185">Reference proteome</keyword>
<evidence type="ECO:0000256" key="2">
    <source>
        <dbReference type="ARBA" id="ARBA00023157"/>
    </source>
</evidence>
<evidence type="ECO:0000256" key="1">
    <source>
        <dbReference type="ARBA" id="ARBA00022737"/>
    </source>
</evidence>
<keyword evidence="1" id="KW-0677">Repeat</keyword>
<dbReference type="OrthoDB" id="5977306at2759"/>
<dbReference type="PANTHER" id="PTHR24251">
    <property type="entry name" value="OVOCHYMASE-RELATED"/>
    <property type="match status" value="1"/>
</dbReference>
<feature type="domain" description="CUB" evidence="5">
    <location>
        <begin position="161"/>
        <end position="272"/>
    </location>
</feature>
<gene>
    <name evidence="6" type="ORF">OS493_025966</name>
</gene>